<dbReference type="OrthoDB" id="9815501at2"/>
<dbReference type="PANTHER" id="PTHR36582">
    <property type="entry name" value="ANTITOXIN PARD"/>
    <property type="match status" value="1"/>
</dbReference>
<dbReference type="PANTHER" id="PTHR36582:SF2">
    <property type="entry name" value="ANTITOXIN PARD"/>
    <property type="match status" value="1"/>
</dbReference>
<proteinExistence type="inferred from homology"/>
<dbReference type="GO" id="GO:0006355">
    <property type="term" value="P:regulation of DNA-templated transcription"/>
    <property type="evidence" value="ECO:0007669"/>
    <property type="project" value="InterPro"/>
</dbReference>
<dbReference type="STRING" id="1514904.SU32_14970"/>
<dbReference type="Gene3D" id="6.10.10.120">
    <property type="entry name" value="Antitoxin ParD1-like"/>
    <property type="match status" value="1"/>
</dbReference>
<dbReference type="InterPro" id="IPR038296">
    <property type="entry name" value="ParD_sf"/>
</dbReference>
<dbReference type="InterPro" id="IPR010985">
    <property type="entry name" value="Ribbon_hlx_hlx"/>
</dbReference>
<dbReference type="NCBIfam" id="TIGR02606">
    <property type="entry name" value="antidote_CC2985"/>
    <property type="match status" value="1"/>
</dbReference>
<comment type="similarity">
    <text evidence="1">Belongs to the ParD antitoxin family.</text>
</comment>
<dbReference type="PATRIC" id="fig|1514904.3.peg.2134"/>
<dbReference type="Proteomes" id="UP000038011">
    <property type="component" value="Unassembled WGS sequence"/>
</dbReference>
<accession>A0A0M9GKZ9</accession>
<comment type="caution">
    <text evidence="3">The sequence shown here is derived from an EMBL/GenBank/DDBJ whole genome shotgun (WGS) entry which is preliminary data.</text>
</comment>
<protein>
    <submittedName>
        <fullName evidence="3">Plasmid stabilization protein</fullName>
    </submittedName>
</protein>
<dbReference type="RefSeq" id="WP_054000189.1">
    <property type="nucleotide sequence ID" value="NZ_JXMU01000027.1"/>
</dbReference>
<dbReference type="InterPro" id="IPR022789">
    <property type="entry name" value="ParD"/>
</dbReference>
<evidence type="ECO:0000313" key="4">
    <source>
        <dbReference type="Proteomes" id="UP000038011"/>
    </source>
</evidence>
<reference evidence="3 4" key="1">
    <citation type="submission" date="2015-01" db="EMBL/GenBank/DDBJ databases">
        <title>Ahrensia donghaiensis sp. nov., a novel dimethylsulphoniopropionate-cleavage bacterium isolated from seawater and emended descriptions of the genus Ahrensia and Ahrensia kielensis.</title>
        <authorList>
            <person name="Liu J."/>
        </authorList>
    </citation>
    <scope>NUCLEOTIDE SEQUENCE [LARGE SCALE GENOMIC DNA]</scope>
    <source>
        <strain evidence="3 4">LZD062</strain>
    </source>
</reference>
<dbReference type="SUPFAM" id="SSF47598">
    <property type="entry name" value="Ribbon-helix-helix"/>
    <property type="match status" value="1"/>
</dbReference>
<keyword evidence="4" id="KW-1185">Reference proteome</keyword>
<sequence>MDKRTISLPDEHATYIDQKVNSGDYASVSEVVRAGLRALQERDRAVENWLHQQVAPAYDAMMQDPSRGIPAKSVFDEIRAHHNEKAEGSA</sequence>
<evidence type="ECO:0000313" key="3">
    <source>
        <dbReference type="EMBL" id="KPB00220.1"/>
    </source>
</evidence>
<name>A0A0M9GKZ9_9HYPH</name>
<organism evidence="3 4">
    <name type="scientific">Ahrensia marina</name>
    <dbReference type="NCBI Taxonomy" id="1514904"/>
    <lineage>
        <taxon>Bacteria</taxon>
        <taxon>Pseudomonadati</taxon>
        <taxon>Pseudomonadota</taxon>
        <taxon>Alphaproteobacteria</taxon>
        <taxon>Hyphomicrobiales</taxon>
        <taxon>Ahrensiaceae</taxon>
        <taxon>Ahrensia</taxon>
    </lineage>
</organism>
<dbReference type="Pfam" id="PF03693">
    <property type="entry name" value="ParD_antitoxin"/>
    <property type="match status" value="1"/>
</dbReference>
<dbReference type="CDD" id="cd22231">
    <property type="entry name" value="RHH_NikR_HicB-like"/>
    <property type="match status" value="1"/>
</dbReference>
<keyword evidence="2" id="KW-1277">Toxin-antitoxin system</keyword>
<evidence type="ECO:0000256" key="1">
    <source>
        <dbReference type="ARBA" id="ARBA00008580"/>
    </source>
</evidence>
<dbReference type="AlphaFoldDB" id="A0A0M9GKZ9"/>
<dbReference type="EMBL" id="JXMU01000027">
    <property type="protein sequence ID" value="KPB00220.1"/>
    <property type="molecule type" value="Genomic_DNA"/>
</dbReference>
<gene>
    <name evidence="3" type="ORF">SU32_14970</name>
</gene>
<evidence type="ECO:0000256" key="2">
    <source>
        <dbReference type="ARBA" id="ARBA00022649"/>
    </source>
</evidence>